<evidence type="ECO:0000256" key="3">
    <source>
        <dbReference type="ARBA" id="ARBA00022448"/>
    </source>
</evidence>
<dbReference type="GO" id="GO:0005886">
    <property type="term" value="C:plasma membrane"/>
    <property type="evidence" value="ECO:0007669"/>
    <property type="project" value="UniProtKB-SubCell"/>
</dbReference>
<dbReference type="Pfam" id="PF08352">
    <property type="entry name" value="oligo_HPY"/>
    <property type="match status" value="1"/>
</dbReference>
<evidence type="ECO:0000256" key="8">
    <source>
        <dbReference type="ARBA" id="ARBA00022967"/>
    </source>
</evidence>
<dbReference type="AlphaFoldDB" id="A0A974GVX8"/>
<evidence type="ECO:0000256" key="14">
    <source>
        <dbReference type="ARBA" id="ARBA00044143"/>
    </source>
</evidence>
<evidence type="ECO:0000256" key="7">
    <source>
        <dbReference type="ARBA" id="ARBA00022840"/>
    </source>
</evidence>
<keyword evidence="10" id="KW-0921">Nickel transport</keyword>
<evidence type="ECO:0000256" key="10">
    <source>
        <dbReference type="ARBA" id="ARBA00023112"/>
    </source>
</evidence>
<organism evidence="17 18">
    <name type="scientific">Sedimentibacter hydroxybenzoicus DSM 7310</name>
    <dbReference type="NCBI Taxonomy" id="1123245"/>
    <lineage>
        <taxon>Bacteria</taxon>
        <taxon>Bacillati</taxon>
        <taxon>Bacillota</taxon>
        <taxon>Tissierellia</taxon>
        <taxon>Sedimentibacter</taxon>
    </lineage>
</organism>
<dbReference type="GO" id="GO:0016887">
    <property type="term" value="F:ATP hydrolysis activity"/>
    <property type="evidence" value="ECO:0007669"/>
    <property type="project" value="InterPro"/>
</dbReference>
<proteinExistence type="inferred from homology"/>
<evidence type="ECO:0000256" key="4">
    <source>
        <dbReference type="ARBA" id="ARBA00022475"/>
    </source>
</evidence>
<keyword evidence="11" id="KW-0472">Membrane</keyword>
<dbReference type="Pfam" id="PF00005">
    <property type="entry name" value="ABC_tran"/>
    <property type="match status" value="1"/>
</dbReference>
<evidence type="ECO:0000256" key="2">
    <source>
        <dbReference type="ARBA" id="ARBA00005417"/>
    </source>
</evidence>
<protein>
    <recommendedName>
        <fullName evidence="14">Nickel import system ATP-binding protein NikD</fullName>
        <ecNumber evidence="13">7.2.2.11</ecNumber>
    </recommendedName>
</protein>
<evidence type="ECO:0000313" key="17">
    <source>
        <dbReference type="EMBL" id="NYB73761.1"/>
    </source>
</evidence>
<dbReference type="PANTHER" id="PTHR43297">
    <property type="entry name" value="OLIGOPEPTIDE TRANSPORT ATP-BINDING PROTEIN APPD"/>
    <property type="match status" value="1"/>
</dbReference>
<comment type="subunit">
    <text evidence="12">The complex is composed of two ATP-binding proteins (NikD and NikE), two transmembrane proteins (NikB and NikC) and a solute-binding protein (NikA).</text>
</comment>
<evidence type="ECO:0000256" key="9">
    <source>
        <dbReference type="ARBA" id="ARBA00023065"/>
    </source>
</evidence>
<evidence type="ECO:0000256" key="15">
    <source>
        <dbReference type="ARBA" id="ARBA00048610"/>
    </source>
</evidence>
<dbReference type="GO" id="GO:0015413">
    <property type="term" value="F:ABC-type nickel transporter activity"/>
    <property type="evidence" value="ECO:0007669"/>
    <property type="project" value="UniProtKB-EC"/>
</dbReference>
<evidence type="ECO:0000256" key="6">
    <source>
        <dbReference type="ARBA" id="ARBA00022741"/>
    </source>
</evidence>
<dbReference type="Proteomes" id="UP000611629">
    <property type="component" value="Unassembled WGS sequence"/>
</dbReference>
<dbReference type="PROSITE" id="PS00211">
    <property type="entry name" value="ABC_TRANSPORTER_1"/>
    <property type="match status" value="1"/>
</dbReference>
<evidence type="ECO:0000256" key="5">
    <source>
        <dbReference type="ARBA" id="ARBA00022596"/>
    </source>
</evidence>
<gene>
    <name evidence="17" type="ORF">HZF24_06355</name>
</gene>
<keyword evidence="4" id="KW-1003">Cell membrane</keyword>
<dbReference type="SMART" id="SM00382">
    <property type="entry name" value="AAA"/>
    <property type="match status" value="1"/>
</dbReference>
<dbReference type="InterPro" id="IPR003593">
    <property type="entry name" value="AAA+_ATPase"/>
</dbReference>
<dbReference type="GO" id="GO:0005524">
    <property type="term" value="F:ATP binding"/>
    <property type="evidence" value="ECO:0007669"/>
    <property type="project" value="UniProtKB-KW"/>
</dbReference>
<dbReference type="InterPro" id="IPR050388">
    <property type="entry name" value="ABC_Ni/Peptide_Import"/>
</dbReference>
<dbReference type="PANTHER" id="PTHR43297:SF13">
    <property type="entry name" value="NICKEL ABC TRANSPORTER, ATP-BINDING PROTEIN"/>
    <property type="match status" value="1"/>
</dbReference>
<dbReference type="InterPro" id="IPR003439">
    <property type="entry name" value="ABC_transporter-like_ATP-bd"/>
</dbReference>
<keyword evidence="7 17" id="KW-0067">ATP-binding</keyword>
<dbReference type="InterPro" id="IPR027417">
    <property type="entry name" value="P-loop_NTPase"/>
</dbReference>
<name>A0A974GVX8_SEDHY</name>
<evidence type="ECO:0000256" key="1">
    <source>
        <dbReference type="ARBA" id="ARBA00004202"/>
    </source>
</evidence>
<comment type="caution">
    <text evidence="17">The sequence shown here is derived from an EMBL/GenBank/DDBJ whole genome shotgun (WGS) entry which is preliminary data.</text>
</comment>
<comment type="catalytic activity">
    <reaction evidence="15">
        <text>Ni(2+)(out) + ATP + H2O = Ni(2+)(in) + ADP + phosphate + H(+)</text>
        <dbReference type="Rhea" id="RHEA:15557"/>
        <dbReference type="ChEBI" id="CHEBI:15377"/>
        <dbReference type="ChEBI" id="CHEBI:15378"/>
        <dbReference type="ChEBI" id="CHEBI:30616"/>
        <dbReference type="ChEBI" id="CHEBI:43474"/>
        <dbReference type="ChEBI" id="CHEBI:49786"/>
        <dbReference type="ChEBI" id="CHEBI:456216"/>
        <dbReference type="EC" id="7.2.2.11"/>
    </reaction>
    <physiologicalReaction direction="left-to-right" evidence="15">
        <dbReference type="Rhea" id="RHEA:15558"/>
    </physiologicalReaction>
</comment>
<accession>A0A974GVX8</accession>
<comment type="subcellular location">
    <subcellularLocation>
        <location evidence="1">Cell membrane</location>
        <topology evidence="1">Peripheral membrane protein</topology>
    </subcellularLocation>
</comment>
<dbReference type="Gene3D" id="3.40.50.300">
    <property type="entry name" value="P-loop containing nucleotide triphosphate hydrolases"/>
    <property type="match status" value="1"/>
</dbReference>
<keyword evidence="6" id="KW-0547">Nucleotide-binding</keyword>
<comment type="similarity">
    <text evidence="2">Belongs to the ABC transporter superfamily.</text>
</comment>
<keyword evidence="18" id="KW-1185">Reference proteome</keyword>
<dbReference type="SUPFAM" id="SSF52540">
    <property type="entry name" value="P-loop containing nucleoside triphosphate hydrolases"/>
    <property type="match status" value="1"/>
</dbReference>
<evidence type="ECO:0000256" key="12">
    <source>
        <dbReference type="ARBA" id="ARBA00038669"/>
    </source>
</evidence>
<keyword evidence="5" id="KW-0533">Nickel</keyword>
<keyword evidence="9" id="KW-0406">Ion transport</keyword>
<evidence type="ECO:0000259" key="16">
    <source>
        <dbReference type="PROSITE" id="PS50893"/>
    </source>
</evidence>
<dbReference type="GO" id="GO:0015833">
    <property type="term" value="P:peptide transport"/>
    <property type="evidence" value="ECO:0007669"/>
    <property type="project" value="InterPro"/>
</dbReference>
<keyword evidence="3" id="KW-0813">Transport</keyword>
<keyword evidence="8" id="KW-1278">Translocase</keyword>
<reference evidence="17" key="1">
    <citation type="submission" date="2020-07" db="EMBL/GenBank/DDBJ databases">
        <title>Genomic analysis of a strain of Sedimentibacter Hydroxybenzoicus DSM7310.</title>
        <authorList>
            <person name="Ma S."/>
        </authorList>
    </citation>
    <scope>NUCLEOTIDE SEQUENCE</scope>
    <source>
        <strain evidence="17">DSM 7310</strain>
    </source>
</reference>
<evidence type="ECO:0000256" key="13">
    <source>
        <dbReference type="ARBA" id="ARBA00039098"/>
    </source>
</evidence>
<dbReference type="PROSITE" id="PS50893">
    <property type="entry name" value="ABC_TRANSPORTER_2"/>
    <property type="match status" value="1"/>
</dbReference>
<sequence>MLEERKKILSIKNLSVSFSQYEGAFRWKNLLAIKDLSLDVKEGEMVAVVGSSGSGKSLLAHSVLGILPYNATRNGEISFYGETLTEKRMRELRGKEIVLVPQSVSYLDPLMKTGLQIRKGKKDESSRQKSLEVLKCYGLERDTENLYPFELSGGMIRRILISTAVMEQPRLVIADEPTPGLHIDIARRVLSHFREIADEGAGVLLIIHDLELAVEVADRIVVLYAGTNLEEARASDFLEENRLRHPYTRALYRAMPDNGFSAEPGTQPYAENRPDGCTYAPRCEYVQEKCLKEVEYRNFQGGMVRCIMAGGEIR</sequence>
<dbReference type="NCBIfam" id="TIGR01727">
    <property type="entry name" value="oligo_HPY"/>
    <property type="match status" value="1"/>
</dbReference>
<feature type="domain" description="ABC transporter" evidence="16">
    <location>
        <begin position="11"/>
        <end position="250"/>
    </location>
</feature>
<dbReference type="EMBL" id="JACBNQ010000004">
    <property type="protein sequence ID" value="NYB73761.1"/>
    <property type="molecule type" value="Genomic_DNA"/>
</dbReference>
<dbReference type="InterPro" id="IPR013563">
    <property type="entry name" value="Oligopep_ABC_C"/>
</dbReference>
<evidence type="ECO:0000256" key="11">
    <source>
        <dbReference type="ARBA" id="ARBA00023136"/>
    </source>
</evidence>
<dbReference type="RefSeq" id="WP_179237456.1">
    <property type="nucleotide sequence ID" value="NZ_JACBNQ010000004.1"/>
</dbReference>
<dbReference type="EC" id="7.2.2.11" evidence="13"/>
<dbReference type="InterPro" id="IPR017871">
    <property type="entry name" value="ABC_transporter-like_CS"/>
</dbReference>
<evidence type="ECO:0000313" key="18">
    <source>
        <dbReference type="Proteomes" id="UP000611629"/>
    </source>
</evidence>